<evidence type="ECO:0000256" key="1">
    <source>
        <dbReference type="SAM" id="MobiDB-lite"/>
    </source>
</evidence>
<evidence type="ECO:0000313" key="3">
    <source>
        <dbReference type="Proteomes" id="UP001378592"/>
    </source>
</evidence>
<sequence>MCRVAGVTRVLLLVGFANLVFGSAIPMWEFLSRTEKMNLLYSMFVKQVNEYCDTVGMPDRPDCQKGLLLYGLTNLAKMGEDSLDKMDPYQRGASVIVWESMMKGSFKPMETSSQNHKISSTEGENETGSGDNNLGSQVEASSNIPHYATTDSQKYISGPMIVRVLPNGRPVPGEPHLPALKDEDAEDFKLMSSHPPSEIMQLATGANTQQFAHKVASFDAMSHVHKLATSP</sequence>
<comment type="caution">
    <text evidence="2">The sequence shown here is derived from an EMBL/GenBank/DDBJ whole genome shotgun (WGS) entry which is preliminary data.</text>
</comment>
<evidence type="ECO:0008006" key="4">
    <source>
        <dbReference type="Google" id="ProtNLM"/>
    </source>
</evidence>
<evidence type="ECO:0000313" key="2">
    <source>
        <dbReference type="EMBL" id="KAK7868768.1"/>
    </source>
</evidence>
<keyword evidence="3" id="KW-1185">Reference proteome</keyword>
<proteinExistence type="predicted"/>
<dbReference type="AlphaFoldDB" id="A0AAN9Z5E2"/>
<protein>
    <recommendedName>
        <fullName evidence="4">Rhythmically expressed gene 5 protein</fullName>
    </recommendedName>
</protein>
<dbReference type="Proteomes" id="UP001378592">
    <property type="component" value="Unassembled WGS sequence"/>
</dbReference>
<gene>
    <name evidence="2" type="ORF">R5R35_002560</name>
</gene>
<reference evidence="2 3" key="1">
    <citation type="submission" date="2024-03" db="EMBL/GenBank/DDBJ databases">
        <title>The genome assembly and annotation of the cricket Gryllus longicercus Weissman &amp; Gray.</title>
        <authorList>
            <person name="Szrajer S."/>
            <person name="Gray D."/>
            <person name="Ylla G."/>
        </authorList>
    </citation>
    <scope>NUCLEOTIDE SEQUENCE [LARGE SCALE GENOMIC DNA]</scope>
    <source>
        <strain evidence="2">DAG 2021-001</strain>
        <tissue evidence="2">Whole body minus gut</tissue>
    </source>
</reference>
<accession>A0AAN9Z5E2</accession>
<feature type="compositionally biased region" description="Polar residues" evidence="1">
    <location>
        <begin position="110"/>
        <end position="138"/>
    </location>
</feature>
<name>A0AAN9Z5E2_9ORTH</name>
<dbReference type="EMBL" id="JAZDUA010000087">
    <property type="protein sequence ID" value="KAK7868768.1"/>
    <property type="molecule type" value="Genomic_DNA"/>
</dbReference>
<feature type="region of interest" description="Disordered" evidence="1">
    <location>
        <begin position="107"/>
        <end position="138"/>
    </location>
</feature>
<organism evidence="2 3">
    <name type="scientific">Gryllus longicercus</name>
    <dbReference type="NCBI Taxonomy" id="2509291"/>
    <lineage>
        <taxon>Eukaryota</taxon>
        <taxon>Metazoa</taxon>
        <taxon>Ecdysozoa</taxon>
        <taxon>Arthropoda</taxon>
        <taxon>Hexapoda</taxon>
        <taxon>Insecta</taxon>
        <taxon>Pterygota</taxon>
        <taxon>Neoptera</taxon>
        <taxon>Polyneoptera</taxon>
        <taxon>Orthoptera</taxon>
        <taxon>Ensifera</taxon>
        <taxon>Gryllidea</taxon>
        <taxon>Grylloidea</taxon>
        <taxon>Gryllidae</taxon>
        <taxon>Gryllinae</taxon>
        <taxon>Gryllus</taxon>
    </lineage>
</organism>